<keyword evidence="2" id="KW-1185">Reference proteome</keyword>
<reference evidence="2" key="1">
    <citation type="submission" date="2017-11" db="EMBL/GenBank/DDBJ databases">
        <title>Complete Genome Sequence of Kyrpidia sp. Strain EA-1, a thermophilic, hydrogen-oxidizing Bacterium, isolated from the Azores.</title>
        <authorList>
            <person name="Reiner J.E."/>
            <person name="Lapp C.J."/>
            <person name="Bunk B."/>
            <person name="Gescher J."/>
        </authorList>
    </citation>
    <scope>NUCLEOTIDE SEQUENCE [LARGE SCALE GENOMIC DNA]</scope>
    <source>
        <strain evidence="2">EA-1</strain>
    </source>
</reference>
<organism evidence="1 2">
    <name type="scientific">Kyrpidia spormannii</name>
    <dbReference type="NCBI Taxonomy" id="2055160"/>
    <lineage>
        <taxon>Bacteria</taxon>
        <taxon>Bacillati</taxon>
        <taxon>Bacillota</taxon>
        <taxon>Bacilli</taxon>
        <taxon>Bacillales</taxon>
        <taxon>Alicyclobacillaceae</taxon>
        <taxon>Kyrpidia</taxon>
    </lineage>
</organism>
<proteinExistence type="predicted"/>
<protein>
    <submittedName>
        <fullName evidence="1">Uncharacterized protein</fullName>
    </submittedName>
</protein>
<evidence type="ECO:0000313" key="1">
    <source>
        <dbReference type="EMBL" id="ATY84185.1"/>
    </source>
</evidence>
<dbReference type="Proteomes" id="UP000231932">
    <property type="component" value="Chromosome"/>
</dbReference>
<dbReference type="KEGG" id="kyr:CVV65_03815"/>
<dbReference type="AlphaFoldDB" id="A0A2K8N531"/>
<evidence type="ECO:0000313" key="2">
    <source>
        <dbReference type="Proteomes" id="UP000231932"/>
    </source>
</evidence>
<accession>A0A2K8N531</accession>
<sequence length="139" mass="14806">MAASQPGGVGQVRCWADIRGDIVVFTLEEAFSGQVQPRPPVSPEVSRAMPGRSGVLIHAVGGVGLNQIGGCIDVLNIHAYVKQIDAPRLAYVATDVRQLTAFMRVAKAWGLHGRASYFNHMADALEYLGCASVRAVMTA</sequence>
<gene>
    <name evidence="1" type="ORF">CVV65_03815</name>
</gene>
<dbReference type="EMBL" id="CP024955">
    <property type="protein sequence ID" value="ATY84185.1"/>
    <property type="molecule type" value="Genomic_DNA"/>
</dbReference>
<name>A0A2K8N531_9BACL</name>